<gene>
    <name evidence="1" type="ORF">PGTG_22147</name>
</gene>
<organism evidence="1 2">
    <name type="scientific">Puccinia graminis f. sp. tritici (strain CRL 75-36-700-3 / race SCCL)</name>
    <name type="common">Black stem rust fungus</name>
    <dbReference type="NCBI Taxonomy" id="418459"/>
    <lineage>
        <taxon>Eukaryota</taxon>
        <taxon>Fungi</taxon>
        <taxon>Dikarya</taxon>
        <taxon>Basidiomycota</taxon>
        <taxon>Pucciniomycotina</taxon>
        <taxon>Pucciniomycetes</taxon>
        <taxon>Pucciniales</taxon>
        <taxon>Pucciniaceae</taxon>
        <taxon>Puccinia</taxon>
    </lineage>
</organism>
<keyword evidence="2" id="KW-1185">Reference proteome</keyword>
<accession>H6QTQ1</accession>
<dbReference type="InParanoid" id="H6QTQ1"/>
<evidence type="ECO:0000313" key="2">
    <source>
        <dbReference type="Proteomes" id="UP000008783"/>
    </source>
</evidence>
<dbReference type="AlphaFoldDB" id="H6QTQ1"/>
<dbReference type="RefSeq" id="XP_003889120.1">
    <property type="nucleotide sequence ID" value="XM_003889071.1"/>
</dbReference>
<dbReference type="GeneID" id="13541741"/>
<dbReference type="KEGG" id="pgr:PGTG_22147"/>
<name>H6QTQ1_PUCGT</name>
<dbReference type="OrthoDB" id="2507073at2759"/>
<reference evidence="2" key="1">
    <citation type="journal article" date="2011" name="Proc. Natl. Acad. Sci. U.S.A.">
        <title>Obligate biotrophy features unraveled by the genomic analysis of rust fungi.</title>
        <authorList>
            <person name="Duplessis S."/>
            <person name="Cuomo C.A."/>
            <person name="Lin Y.-C."/>
            <person name="Aerts A."/>
            <person name="Tisserant E."/>
            <person name="Veneault-Fourrey C."/>
            <person name="Joly D.L."/>
            <person name="Hacquard S."/>
            <person name="Amselem J."/>
            <person name="Cantarel B.L."/>
            <person name="Chiu R."/>
            <person name="Coutinho P.M."/>
            <person name="Feau N."/>
            <person name="Field M."/>
            <person name="Frey P."/>
            <person name="Gelhaye E."/>
            <person name="Goldberg J."/>
            <person name="Grabherr M.G."/>
            <person name="Kodira C.D."/>
            <person name="Kohler A."/>
            <person name="Kuees U."/>
            <person name="Lindquist E.A."/>
            <person name="Lucas S.M."/>
            <person name="Mago R."/>
            <person name="Mauceli E."/>
            <person name="Morin E."/>
            <person name="Murat C."/>
            <person name="Pangilinan J.L."/>
            <person name="Park R."/>
            <person name="Pearson M."/>
            <person name="Quesneville H."/>
            <person name="Rouhier N."/>
            <person name="Sakthikumar S."/>
            <person name="Salamov A.A."/>
            <person name="Schmutz J."/>
            <person name="Selles B."/>
            <person name="Shapiro H."/>
            <person name="Tanguay P."/>
            <person name="Tuskan G.A."/>
            <person name="Henrissat B."/>
            <person name="Van de Peer Y."/>
            <person name="Rouze P."/>
            <person name="Ellis J.G."/>
            <person name="Dodds P.N."/>
            <person name="Schein J.E."/>
            <person name="Zhong S."/>
            <person name="Hamelin R.C."/>
            <person name="Grigoriev I.V."/>
            <person name="Szabo L.J."/>
            <person name="Martin F."/>
        </authorList>
    </citation>
    <scope>NUCLEOTIDE SEQUENCE [LARGE SCALE GENOMIC DNA]</scope>
    <source>
        <strain evidence="2">CRL 75-36-700-3 / race SCCL</strain>
    </source>
</reference>
<protein>
    <submittedName>
        <fullName evidence="1">Uncharacterized protein</fullName>
    </submittedName>
</protein>
<dbReference type="HOGENOM" id="CLU_198504_0_0_1"/>
<dbReference type="EMBL" id="DS178319">
    <property type="protein sequence ID" value="EHS64266.1"/>
    <property type="molecule type" value="Genomic_DNA"/>
</dbReference>
<proteinExistence type="predicted"/>
<sequence>MIVEDERGAYLDYAYDDAPAGAIITPVEVLRDGSSISFADFIDNFQSMRDSATHFQLRNDIIKHQWEIKGRQDDDDN</sequence>
<dbReference type="Proteomes" id="UP000008783">
    <property type="component" value="Unassembled WGS sequence"/>
</dbReference>
<evidence type="ECO:0000313" key="1">
    <source>
        <dbReference type="EMBL" id="EHS64266.1"/>
    </source>
</evidence>
<dbReference type="VEuPathDB" id="FungiDB:PGTG_22147"/>